<dbReference type="PANTHER" id="PTHR30005">
    <property type="entry name" value="EXOPOLYPHOSPHATASE"/>
    <property type="match status" value="1"/>
</dbReference>
<dbReference type="Gene3D" id="3.30.420.40">
    <property type="match status" value="1"/>
</dbReference>
<organism evidence="4 5">
    <name type="scientific">Noviherbaspirillum suwonense</name>
    <dbReference type="NCBI Taxonomy" id="1224511"/>
    <lineage>
        <taxon>Bacteria</taxon>
        <taxon>Pseudomonadati</taxon>
        <taxon>Pseudomonadota</taxon>
        <taxon>Betaproteobacteria</taxon>
        <taxon>Burkholderiales</taxon>
        <taxon>Oxalobacteraceae</taxon>
        <taxon>Noviherbaspirillum</taxon>
    </lineage>
</organism>
<evidence type="ECO:0000256" key="1">
    <source>
        <dbReference type="ARBA" id="ARBA00022801"/>
    </source>
</evidence>
<dbReference type="InterPro" id="IPR050273">
    <property type="entry name" value="GppA/Ppx_hydrolase"/>
</dbReference>
<dbReference type="Proteomes" id="UP001158049">
    <property type="component" value="Unassembled WGS sequence"/>
</dbReference>
<dbReference type="SUPFAM" id="SSF53067">
    <property type="entry name" value="Actin-like ATPase domain"/>
    <property type="match status" value="2"/>
</dbReference>
<gene>
    <name evidence="4" type="ORF">SAMN06295970_101618</name>
</gene>
<feature type="domain" description="Ppx/GppA phosphatase C-terminal" evidence="3">
    <location>
        <begin position="305"/>
        <end position="468"/>
    </location>
</feature>
<evidence type="ECO:0000313" key="5">
    <source>
        <dbReference type="Proteomes" id="UP001158049"/>
    </source>
</evidence>
<evidence type="ECO:0000313" key="4">
    <source>
        <dbReference type="EMBL" id="SMP46101.1"/>
    </source>
</evidence>
<keyword evidence="1" id="KW-0378">Hydrolase</keyword>
<reference evidence="4 5" key="1">
    <citation type="submission" date="2017-05" db="EMBL/GenBank/DDBJ databases">
        <authorList>
            <person name="Varghese N."/>
            <person name="Submissions S."/>
        </authorList>
    </citation>
    <scope>NUCLEOTIDE SEQUENCE [LARGE SCALE GENOMIC DNA]</scope>
    <source>
        <strain evidence="4 5">DSM 26001</strain>
    </source>
</reference>
<dbReference type="CDD" id="cd24053">
    <property type="entry name" value="ASKHA_NBD_EcPPX-GppA-like"/>
    <property type="match status" value="1"/>
</dbReference>
<comment type="caution">
    <text evidence="4">The sequence shown here is derived from an EMBL/GenBank/DDBJ whole genome shotgun (WGS) entry which is preliminary data.</text>
</comment>
<dbReference type="Gene3D" id="1.10.3210.10">
    <property type="entry name" value="Hypothetical protein af1432"/>
    <property type="match status" value="1"/>
</dbReference>
<dbReference type="InterPro" id="IPR003695">
    <property type="entry name" value="Ppx_GppA_N"/>
</dbReference>
<sequence length="485" mass="53095">MFAAVDLGSNSFRLHIGHYDGNAIRVIKSARDPIRLGAGLDADGNLTPQAMRVAAESLARFATVLAAYELDAVRVVATNTLRIAKNADAFLPEAENAIGYPIEIISGEEEGRLIYLGVACSLANPGERRLVLDIGGGSTELIIGKGLDILLVDSFSTGTVRQSDGFFIDGRIDAASFEAAIISACGYFEDAAPLYKAHVWDTAYGSSGTLRSISEAIAKNGLGDGRLTLASLNALKQRLIEFGSVAAIQLPGMKPDRAPVLVGGLAILIAVMQELDIAVMQPIEAGLRMGVLWDLQLRATRRDRREQSVRAFLQRFQVDEARAGRTADIAATLYARLRPGNDATTRPLYWSGLLHEVGMAVSHSGYHKHGAYMIENADLSGFTNRDQRLMSRLILGQKGNLHKLDAMLTEPDFVRAVLSLRLAVIFMHARIEGSLQQVGLRIRNRIELEFPRDWLVAHPTLSFWLDKERDYWKEVGTDFQVRLAG</sequence>
<evidence type="ECO:0000259" key="3">
    <source>
        <dbReference type="Pfam" id="PF21447"/>
    </source>
</evidence>
<dbReference type="PIRSF" id="PIRSF001267">
    <property type="entry name" value="Pyrophosphatase_GppA_Ppx"/>
    <property type="match status" value="1"/>
</dbReference>
<dbReference type="InterPro" id="IPR043129">
    <property type="entry name" value="ATPase_NBD"/>
</dbReference>
<feature type="domain" description="Ppx/GppA phosphatase N-terminal" evidence="2">
    <location>
        <begin position="22"/>
        <end position="297"/>
    </location>
</feature>
<keyword evidence="5" id="KW-1185">Reference proteome</keyword>
<dbReference type="Pfam" id="PF21447">
    <property type="entry name" value="Ppx-GppA_III"/>
    <property type="match status" value="1"/>
</dbReference>
<dbReference type="Gene3D" id="3.30.420.150">
    <property type="entry name" value="Exopolyphosphatase. Domain 2"/>
    <property type="match status" value="1"/>
</dbReference>
<dbReference type="SUPFAM" id="SSF109604">
    <property type="entry name" value="HD-domain/PDEase-like"/>
    <property type="match status" value="1"/>
</dbReference>
<protein>
    <submittedName>
        <fullName evidence="4">Exopolyphosphatase / guanosine-5'-triphosphate,3'-diphosphate pyrophosphatase</fullName>
    </submittedName>
</protein>
<name>A0ABY1PSV6_9BURK</name>
<dbReference type="InterPro" id="IPR030673">
    <property type="entry name" value="PyroPPase_GppA_Ppx"/>
</dbReference>
<evidence type="ECO:0000259" key="2">
    <source>
        <dbReference type="Pfam" id="PF02541"/>
    </source>
</evidence>
<dbReference type="PANTHER" id="PTHR30005:SF0">
    <property type="entry name" value="RETROGRADE REGULATION PROTEIN 2"/>
    <property type="match status" value="1"/>
</dbReference>
<accession>A0ABY1PSV6</accession>
<dbReference type="InterPro" id="IPR048950">
    <property type="entry name" value="Ppx_GppA_C"/>
</dbReference>
<dbReference type="EMBL" id="FXUL01000001">
    <property type="protein sequence ID" value="SMP46101.1"/>
    <property type="molecule type" value="Genomic_DNA"/>
</dbReference>
<dbReference type="RefSeq" id="WP_283440755.1">
    <property type="nucleotide sequence ID" value="NZ_FXUL01000001.1"/>
</dbReference>
<proteinExistence type="predicted"/>
<dbReference type="Pfam" id="PF02541">
    <property type="entry name" value="Ppx-GppA"/>
    <property type="match status" value="1"/>
</dbReference>